<dbReference type="InterPro" id="IPR050091">
    <property type="entry name" value="PKS_NRPS_Biosynth_Enz"/>
</dbReference>
<dbReference type="Gene3D" id="3.40.47.10">
    <property type="match status" value="1"/>
</dbReference>
<reference evidence="6" key="1">
    <citation type="submission" date="2024-05" db="EMBL/GenBank/DDBJ databases">
        <title>30 novel species of actinomycetes from the DSMZ collection.</title>
        <authorList>
            <person name="Nouioui I."/>
        </authorList>
    </citation>
    <scope>NUCLEOTIDE SEQUENCE</scope>
    <source>
        <strain evidence="6">DSM 40712</strain>
    </source>
</reference>
<dbReference type="PANTHER" id="PTHR43775">
    <property type="entry name" value="FATTY ACID SYNTHASE"/>
    <property type="match status" value="1"/>
</dbReference>
<dbReference type="EMBL" id="JAVRFH010000122">
    <property type="protein sequence ID" value="MDT0616325.1"/>
    <property type="molecule type" value="Genomic_DNA"/>
</dbReference>
<keyword evidence="3" id="KW-0511">Multifunctional enzyme</keyword>
<dbReference type="InterPro" id="IPR015083">
    <property type="entry name" value="NorB/c/GfsB-D-like_docking"/>
</dbReference>
<dbReference type="Pfam" id="PF00109">
    <property type="entry name" value="ketoacyl-synt"/>
    <property type="match status" value="1"/>
</dbReference>
<dbReference type="InterPro" id="IPR014030">
    <property type="entry name" value="Ketoacyl_synth_N"/>
</dbReference>
<evidence type="ECO:0000313" key="6">
    <source>
        <dbReference type="EMBL" id="MDT0616325.1"/>
    </source>
</evidence>
<dbReference type="InterPro" id="IPR016039">
    <property type="entry name" value="Thiolase-like"/>
</dbReference>
<evidence type="ECO:0000259" key="4">
    <source>
        <dbReference type="Pfam" id="PF00109"/>
    </source>
</evidence>
<comment type="caution">
    <text evidence="6">The sequence shown here is derived from an EMBL/GenBank/DDBJ whole genome shotgun (WGS) entry which is preliminary data.</text>
</comment>
<dbReference type="RefSeq" id="WP_311585668.1">
    <property type="nucleotide sequence ID" value="NZ_JAVRFH010000122.1"/>
</dbReference>
<name>A0ABU3B2M5_9ACTN</name>
<accession>A0ABU3B2M5</accession>
<protein>
    <submittedName>
        <fullName evidence="6">Beta-ketoacyl synthase N-terminal-like domain-containing protein</fullName>
    </submittedName>
</protein>
<evidence type="ECO:0000313" key="7">
    <source>
        <dbReference type="Proteomes" id="UP001180724"/>
    </source>
</evidence>
<organism evidence="6 7">
    <name type="scientific">Streptomyces lancefieldiae</name>
    <dbReference type="NCBI Taxonomy" id="3075520"/>
    <lineage>
        <taxon>Bacteria</taxon>
        <taxon>Bacillati</taxon>
        <taxon>Actinomycetota</taxon>
        <taxon>Actinomycetes</taxon>
        <taxon>Kitasatosporales</taxon>
        <taxon>Streptomycetaceae</taxon>
        <taxon>Streptomyces</taxon>
    </lineage>
</organism>
<sequence length="103" mass="10786">MEDVDKLRSYLRRAVSDAQALRERVRALEDSARESVAVVGVGCRFPGGASSPEGLWGVVCAGVDAMGDFPGNRGWDIGALYDPDPGAEGATYARAGGFLPDLA</sequence>
<evidence type="ECO:0000259" key="5">
    <source>
        <dbReference type="Pfam" id="PF08990"/>
    </source>
</evidence>
<keyword evidence="7" id="KW-1185">Reference proteome</keyword>
<proteinExistence type="predicted"/>
<evidence type="ECO:0000256" key="3">
    <source>
        <dbReference type="ARBA" id="ARBA00023268"/>
    </source>
</evidence>
<evidence type="ECO:0000256" key="2">
    <source>
        <dbReference type="ARBA" id="ARBA00022679"/>
    </source>
</evidence>
<dbReference type="SUPFAM" id="SSF53901">
    <property type="entry name" value="Thiolase-like"/>
    <property type="match status" value="1"/>
</dbReference>
<feature type="domain" description="Polyketide synthase NorB/C/GfsB-E-like docking" evidence="5">
    <location>
        <begin position="3"/>
        <end position="30"/>
    </location>
</feature>
<dbReference type="Proteomes" id="UP001180724">
    <property type="component" value="Unassembled WGS sequence"/>
</dbReference>
<feature type="non-terminal residue" evidence="6">
    <location>
        <position position="103"/>
    </location>
</feature>
<evidence type="ECO:0000256" key="1">
    <source>
        <dbReference type="ARBA" id="ARBA00001957"/>
    </source>
</evidence>
<gene>
    <name evidence="6" type="ORF">RM812_40240</name>
</gene>
<dbReference type="PANTHER" id="PTHR43775:SF51">
    <property type="entry name" value="INACTIVE PHENOLPHTHIOCEROL SYNTHESIS POLYKETIDE SYNTHASE TYPE I PKS1-RELATED"/>
    <property type="match status" value="1"/>
</dbReference>
<keyword evidence="2" id="KW-0808">Transferase</keyword>
<comment type="cofactor">
    <cofactor evidence="1">
        <name>pantetheine 4'-phosphate</name>
        <dbReference type="ChEBI" id="CHEBI:47942"/>
    </cofactor>
</comment>
<feature type="domain" description="Beta-ketoacyl synthase-like N-terminal" evidence="4">
    <location>
        <begin position="34"/>
        <end position="101"/>
    </location>
</feature>
<dbReference type="Pfam" id="PF08990">
    <property type="entry name" value="Docking"/>
    <property type="match status" value="1"/>
</dbReference>